<evidence type="ECO:0000259" key="1">
    <source>
        <dbReference type="Pfam" id="PF14065"/>
    </source>
</evidence>
<name>A0A238WWU7_9RHOB</name>
<dbReference type="AlphaFoldDB" id="A0A238WWU7"/>
<sequence length="204" mass="21962">MADWRVIENTGQTLAELLDRHIGALGIPNVGVGVVTPAAFASLANTADPFVSLFLYQIVGNAEMRGSPRRVLADGSLGRQPLPLELCYLVTAWGVRATGDVIGDLPATRDEARLMGAILQAFYDHAELAHGSLFETPGLPVWSPEDGLQIIMETLPVDGHYRIWDAAELGYRLSLVYRVRVAALEPTDPPRAAPVAEAVLEAVP</sequence>
<keyword evidence="5" id="KW-1185">Reference proteome</keyword>
<evidence type="ECO:0000313" key="5">
    <source>
        <dbReference type="Proteomes" id="UP000292859"/>
    </source>
</evidence>
<dbReference type="InterPro" id="IPR025351">
    <property type="entry name" value="Pvc16_N"/>
</dbReference>
<dbReference type="Proteomes" id="UP000292859">
    <property type="component" value="Unassembled WGS sequence"/>
</dbReference>
<reference evidence="4" key="1">
    <citation type="submission" date="2017-06" db="EMBL/GenBank/DDBJ databases">
        <authorList>
            <person name="Varghese N."/>
            <person name="Submissions S."/>
        </authorList>
    </citation>
    <scope>NUCLEOTIDE SEQUENCE [LARGE SCALE GENOMIC DNA]</scope>
    <source>
        <strain evidence="4">DSM 26170</strain>
    </source>
</reference>
<dbReference type="OrthoDB" id="527247at2"/>
<reference evidence="2" key="2">
    <citation type="submission" date="2017-06" db="EMBL/GenBank/DDBJ databases">
        <authorList>
            <person name="Kim H.J."/>
            <person name="Triplett B.A."/>
        </authorList>
    </citation>
    <scope>NUCLEOTIDE SEQUENCE [LARGE SCALE GENOMIC DNA]</scope>
    <source>
        <strain evidence="2">DSM 26170</strain>
    </source>
</reference>
<dbReference type="RefSeq" id="WP_089388203.1">
    <property type="nucleotide sequence ID" value="NZ_FZNM01000006.1"/>
</dbReference>
<evidence type="ECO:0000313" key="4">
    <source>
        <dbReference type="Proteomes" id="UP000198409"/>
    </source>
</evidence>
<dbReference type="Pfam" id="PF14065">
    <property type="entry name" value="Pvc16_N"/>
    <property type="match status" value="1"/>
</dbReference>
<evidence type="ECO:0000313" key="3">
    <source>
        <dbReference type="EMBL" id="TBN50101.1"/>
    </source>
</evidence>
<dbReference type="Proteomes" id="UP000198409">
    <property type="component" value="Unassembled WGS sequence"/>
</dbReference>
<reference evidence="3 5" key="3">
    <citation type="submission" date="2019-02" db="EMBL/GenBank/DDBJ databases">
        <authorList>
            <person name="Zhang G."/>
        </authorList>
    </citation>
    <scope>NUCLEOTIDE SEQUENCE [LARGE SCALE GENOMIC DNA]</scope>
    <source>
        <strain evidence="3 5">CMB17</strain>
    </source>
</reference>
<organism evidence="2 4">
    <name type="scientific">Paracoccus sediminis</name>
    <dbReference type="NCBI Taxonomy" id="1214787"/>
    <lineage>
        <taxon>Bacteria</taxon>
        <taxon>Pseudomonadati</taxon>
        <taxon>Pseudomonadota</taxon>
        <taxon>Alphaproteobacteria</taxon>
        <taxon>Rhodobacterales</taxon>
        <taxon>Paracoccaceae</taxon>
        <taxon>Paracoccus</taxon>
    </lineage>
</organism>
<feature type="domain" description="Pvc16 N-terminal" evidence="1">
    <location>
        <begin position="12"/>
        <end position="196"/>
    </location>
</feature>
<accession>A0A238WWU7</accession>
<proteinExistence type="predicted"/>
<evidence type="ECO:0000313" key="2">
    <source>
        <dbReference type="EMBL" id="SNR51105.1"/>
    </source>
</evidence>
<dbReference type="EMBL" id="FZNM01000006">
    <property type="protein sequence ID" value="SNR51105.1"/>
    <property type="molecule type" value="Genomic_DNA"/>
</dbReference>
<dbReference type="EMBL" id="SIRL01000006">
    <property type="protein sequence ID" value="TBN50101.1"/>
    <property type="molecule type" value="Genomic_DNA"/>
</dbReference>
<protein>
    <submittedName>
        <fullName evidence="3">DUF4255 domain-containing protein</fullName>
    </submittedName>
</protein>
<gene>
    <name evidence="3" type="ORF">EYF88_10805</name>
    <name evidence="2" type="ORF">SAMN06265378_106175</name>
</gene>